<dbReference type="EMBL" id="AP025516">
    <property type="protein sequence ID" value="BDD86321.1"/>
    <property type="molecule type" value="Genomic_DNA"/>
</dbReference>
<dbReference type="RefSeq" id="WP_284153414.1">
    <property type="nucleotide sequence ID" value="NZ_AP025516.1"/>
</dbReference>
<dbReference type="CDD" id="cd07820">
    <property type="entry name" value="SRPBCC_3"/>
    <property type="match status" value="1"/>
</dbReference>
<reference evidence="1 2" key="1">
    <citation type="submission" date="2022-01" db="EMBL/GenBank/DDBJ databases">
        <title>Desulfofustis limnae sp. nov., a novel mesophilic sulfate-reducing bacterium isolated from marsh soil.</title>
        <authorList>
            <person name="Watanabe M."/>
            <person name="Takahashi A."/>
            <person name="Kojima H."/>
            <person name="Fukui M."/>
        </authorList>
    </citation>
    <scope>NUCLEOTIDE SEQUENCE [LARGE SCALE GENOMIC DNA]</scope>
    <source>
        <strain evidence="1 2">PPLL</strain>
    </source>
</reference>
<keyword evidence="2" id="KW-1185">Reference proteome</keyword>
<dbReference type="Gene3D" id="3.30.530.20">
    <property type="match status" value="1"/>
</dbReference>
<evidence type="ECO:0000313" key="2">
    <source>
        <dbReference type="Proteomes" id="UP000830055"/>
    </source>
</evidence>
<evidence type="ECO:0000313" key="1">
    <source>
        <dbReference type="EMBL" id="BDD86321.1"/>
    </source>
</evidence>
<gene>
    <name evidence="1" type="ORF">DPPLL_06860</name>
</gene>
<name>A0ABM7W610_9BACT</name>
<dbReference type="InterPro" id="IPR023393">
    <property type="entry name" value="START-like_dom_sf"/>
</dbReference>
<dbReference type="Proteomes" id="UP000830055">
    <property type="component" value="Chromosome"/>
</dbReference>
<proteinExistence type="predicted"/>
<sequence length="159" mass="18461">MYILSQRHHFPVPPGVIWDFIQDPANLDDITPPDLRFTIVSEVPAIMYDGLIIEYRLQVPVFGKQSWVTEIKHIRPGQSFVDEQRLGPYRFWYHYHEVRPEEGGAAMLDRVHYRLPGGPLGSLLHQLIVRRTLARIFEFRRQRLATLFGAGDLLCVPPC</sequence>
<dbReference type="SUPFAM" id="SSF55961">
    <property type="entry name" value="Bet v1-like"/>
    <property type="match status" value="1"/>
</dbReference>
<accession>A0ABM7W610</accession>
<protein>
    <submittedName>
        <fullName evidence="1">SRPBCC domain-containing protein</fullName>
    </submittedName>
</protein>
<organism evidence="1 2">
    <name type="scientific">Desulfofustis limnaeus</name>
    <dbReference type="NCBI Taxonomy" id="2740163"/>
    <lineage>
        <taxon>Bacteria</taxon>
        <taxon>Pseudomonadati</taxon>
        <taxon>Thermodesulfobacteriota</taxon>
        <taxon>Desulfobulbia</taxon>
        <taxon>Desulfobulbales</taxon>
        <taxon>Desulfocapsaceae</taxon>
        <taxon>Desulfofustis</taxon>
    </lineage>
</organism>